<dbReference type="InterPro" id="IPR000810">
    <property type="entry name" value="Canbinoid_rcpt_1"/>
</dbReference>
<dbReference type="GO" id="GO:0016020">
    <property type="term" value="C:membrane"/>
    <property type="evidence" value="ECO:0007669"/>
    <property type="project" value="InterPro"/>
</dbReference>
<comment type="caution">
    <text evidence="1">The sequence shown here is derived from an EMBL/GenBank/DDBJ whole genome shotgun (WGS) entry which is preliminary data.</text>
</comment>
<sequence>MKSILDGLADTTFRTITTDLLYVGSNDIQYEDIKGDMASKLGYFPQKFPLTSFRGSPFQEKMTAGDNPQLVPADQVNI</sequence>
<evidence type="ECO:0000313" key="2">
    <source>
        <dbReference type="Proteomes" id="UP000236370"/>
    </source>
</evidence>
<name>A0A2J8PVA7_PANTR</name>
<dbReference type="AlphaFoldDB" id="A0A2J8PVA7"/>
<dbReference type="PRINTS" id="PR00522">
    <property type="entry name" value="CANABINOID1R"/>
</dbReference>
<organism evidence="1 2">
    <name type="scientific">Pan troglodytes</name>
    <name type="common">Chimpanzee</name>
    <dbReference type="NCBI Taxonomy" id="9598"/>
    <lineage>
        <taxon>Eukaryota</taxon>
        <taxon>Metazoa</taxon>
        <taxon>Chordata</taxon>
        <taxon>Craniata</taxon>
        <taxon>Vertebrata</taxon>
        <taxon>Euteleostomi</taxon>
        <taxon>Mammalia</taxon>
        <taxon>Eutheria</taxon>
        <taxon>Euarchontoglires</taxon>
        <taxon>Primates</taxon>
        <taxon>Haplorrhini</taxon>
        <taxon>Catarrhini</taxon>
        <taxon>Hominidae</taxon>
        <taxon>Pan</taxon>
    </lineage>
</organism>
<gene>
    <name evidence="1" type="ORF">CK820_G0000783</name>
</gene>
<dbReference type="EMBL" id="NBAG03000210">
    <property type="protein sequence ID" value="PNI87952.1"/>
    <property type="molecule type" value="Genomic_DNA"/>
</dbReference>
<accession>A0A2J8PVA7</accession>
<proteinExistence type="predicted"/>
<reference evidence="1 2" key="1">
    <citation type="submission" date="2017-12" db="EMBL/GenBank/DDBJ databases">
        <title>High-resolution comparative analysis of great ape genomes.</title>
        <authorList>
            <person name="Pollen A."/>
            <person name="Hastie A."/>
            <person name="Hormozdiari F."/>
            <person name="Dougherty M."/>
            <person name="Liu R."/>
            <person name="Chaisson M."/>
            <person name="Hoppe E."/>
            <person name="Hill C."/>
            <person name="Pang A."/>
            <person name="Hillier L."/>
            <person name="Baker C."/>
            <person name="Armstrong J."/>
            <person name="Shendure J."/>
            <person name="Paten B."/>
            <person name="Wilson R."/>
            <person name="Chao H."/>
            <person name="Schneider V."/>
            <person name="Ventura M."/>
            <person name="Kronenberg Z."/>
            <person name="Murali S."/>
            <person name="Gordon D."/>
            <person name="Cantsilieris S."/>
            <person name="Munson K."/>
            <person name="Nelson B."/>
            <person name="Raja A."/>
            <person name="Underwood J."/>
            <person name="Diekhans M."/>
            <person name="Fiddes I."/>
            <person name="Haussler D."/>
            <person name="Eichler E."/>
        </authorList>
    </citation>
    <scope>NUCLEOTIDE SEQUENCE [LARGE SCALE GENOMIC DNA]</scope>
    <source>
        <strain evidence="1">Yerkes chimp pedigree #C0471</strain>
    </source>
</reference>
<feature type="non-terminal residue" evidence="1">
    <location>
        <position position="78"/>
    </location>
</feature>
<dbReference type="Proteomes" id="UP000236370">
    <property type="component" value="Unassembled WGS sequence"/>
</dbReference>
<dbReference type="GO" id="GO:0004949">
    <property type="term" value="F:cannabinoid receptor activity"/>
    <property type="evidence" value="ECO:0007669"/>
    <property type="project" value="InterPro"/>
</dbReference>
<evidence type="ECO:0000313" key="1">
    <source>
        <dbReference type="EMBL" id="PNI87952.1"/>
    </source>
</evidence>
<protein>
    <submittedName>
        <fullName evidence="1">CNR1 isoform 2</fullName>
    </submittedName>
</protein>